<evidence type="ECO:0000313" key="9">
    <source>
        <dbReference type="Proteomes" id="UP001432128"/>
    </source>
</evidence>
<evidence type="ECO:0000256" key="3">
    <source>
        <dbReference type="ARBA" id="ARBA00022692"/>
    </source>
</evidence>
<feature type="transmembrane region" description="Helical" evidence="7">
    <location>
        <begin position="122"/>
        <end position="144"/>
    </location>
</feature>
<feature type="transmembrane region" description="Helical" evidence="7">
    <location>
        <begin position="17"/>
        <end position="37"/>
    </location>
</feature>
<proteinExistence type="predicted"/>
<keyword evidence="5 7" id="KW-0472">Membrane</keyword>
<keyword evidence="9" id="KW-1185">Reference proteome</keyword>
<evidence type="ECO:0000256" key="2">
    <source>
        <dbReference type="ARBA" id="ARBA00022475"/>
    </source>
</evidence>
<feature type="transmembrane region" description="Helical" evidence="7">
    <location>
        <begin position="156"/>
        <end position="175"/>
    </location>
</feature>
<name>A0AAU4JZT7_9NOCA</name>
<dbReference type="RefSeq" id="WP_328856830.1">
    <property type="nucleotide sequence ID" value="NZ_CP108021.1"/>
</dbReference>
<comment type="subcellular location">
    <subcellularLocation>
        <location evidence="1">Cell membrane</location>
        <topology evidence="1">Multi-pass membrane protein</topology>
    </subcellularLocation>
</comment>
<evidence type="ECO:0000256" key="5">
    <source>
        <dbReference type="ARBA" id="ARBA00023136"/>
    </source>
</evidence>
<evidence type="ECO:0000256" key="1">
    <source>
        <dbReference type="ARBA" id="ARBA00004651"/>
    </source>
</evidence>
<evidence type="ECO:0000256" key="7">
    <source>
        <dbReference type="SAM" id="Phobius"/>
    </source>
</evidence>
<accession>A0AAU4JZT7</accession>
<feature type="transmembrane region" description="Helical" evidence="7">
    <location>
        <begin position="187"/>
        <end position="211"/>
    </location>
</feature>
<keyword evidence="3 7" id="KW-0812">Transmembrane</keyword>
<evidence type="ECO:0000256" key="6">
    <source>
        <dbReference type="SAM" id="MobiDB-lite"/>
    </source>
</evidence>
<dbReference type="InterPro" id="IPR019108">
    <property type="entry name" value="Caa3_assmbl_CtaG-rel"/>
</dbReference>
<feature type="transmembrane region" description="Helical" evidence="7">
    <location>
        <begin position="237"/>
        <end position="259"/>
    </location>
</feature>
<dbReference type="GO" id="GO:0005886">
    <property type="term" value="C:plasma membrane"/>
    <property type="evidence" value="ECO:0007669"/>
    <property type="project" value="UniProtKB-SubCell"/>
</dbReference>
<dbReference type="AlphaFoldDB" id="A0AAU4JZT7"/>
<sequence>MSVVHRPLTVESALTTGHLDVVTLGVCLVVLAAYWWAWRRSTVSAGRGAVFTVMGVGVWVVSTASFVGAYADVLFWVRALQVVILLLIVPFGLAAGMPLTVARDALGPRGRRRFDAAMASRAARVLTYPAVTSAAVLITPWLFYLTGWYSAVLRGTALDIVTRLLFVVIGFGYFWSRLQVDPVPRRFPQALSLLITLVETIGDGLLGVVIWQGGDIAHGWYAALDRTWGPSLRTDQIIGAGILWVLGDVVGLPFLLTLMSRFRTEQTRRALEIDAEIDAQIDAGRPPSATSVPAGDDAGDRADADAPPALWWETDATLRDRFR</sequence>
<protein>
    <submittedName>
        <fullName evidence="8">Cytochrome c oxidase assembly protein</fullName>
    </submittedName>
</protein>
<evidence type="ECO:0000256" key="4">
    <source>
        <dbReference type="ARBA" id="ARBA00022989"/>
    </source>
</evidence>
<dbReference type="Pfam" id="PF09678">
    <property type="entry name" value="Caa3_CtaG"/>
    <property type="match status" value="1"/>
</dbReference>
<organism evidence="8 9">
    <name type="scientific">Williamsia herbipolensis</name>
    <dbReference type="NCBI Taxonomy" id="1603258"/>
    <lineage>
        <taxon>Bacteria</taxon>
        <taxon>Bacillati</taxon>
        <taxon>Actinomycetota</taxon>
        <taxon>Actinomycetes</taxon>
        <taxon>Mycobacteriales</taxon>
        <taxon>Nocardiaceae</taxon>
        <taxon>Williamsia</taxon>
    </lineage>
</organism>
<dbReference type="EMBL" id="CP108021">
    <property type="protein sequence ID" value="WUM19310.1"/>
    <property type="molecule type" value="Genomic_DNA"/>
</dbReference>
<evidence type="ECO:0000313" key="8">
    <source>
        <dbReference type="EMBL" id="WUM19310.1"/>
    </source>
</evidence>
<dbReference type="KEGG" id="whr:OG579_16605"/>
<feature type="transmembrane region" description="Helical" evidence="7">
    <location>
        <begin position="76"/>
        <end position="101"/>
    </location>
</feature>
<keyword evidence="2" id="KW-1003">Cell membrane</keyword>
<gene>
    <name evidence="8" type="ORF">OG579_16605</name>
</gene>
<feature type="transmembrane region" description="Helical" evidence="7">
    <location>
        <begin position="49"/>
        <end position="70"/>
    </location>
</feature>
<dbReference type="Proteomes" id="UP001432128">
    <property type="component" value="Chromosome"/>
</dbReference>
<keyword evidence="4 7" id="KW-1133">Transmembrane helix</keyword>
<feature type="region of interest" description="Disordered" evidence="6">
    <location>
        <begin position="282"/>
        <end position="308"/>
    </location>
</feature>
<reference evidence="8 9" key="1">
    <citation type="submission" date="2022-10" db="EMBL/GenBank/DDBJ databases">
        <title>The complete genomes of actinobacterial strains from the NBC collection.</title>
        <authorList>
            <person name="Joergensen T.S."/>
            <person name="Alvarez Arevalo M."/>
            <person name="Sterndorff E.B."/>
            <person name="Faurdal D."/>
            <person name="Vuksanovic O."/>
            <person name="Mourched A.-S."/>
            <person name="Charusanti P."/>
            <person name="Shaw S."/>
            <person name="Blin K."/>
            <person name="Weber T."/>
        </authorList>
    </citation>
    <scope>NUCLEOTIDE SEQUENCE [LARGE SCALE GENOMIC DNA]</scope>
    <source>
        <strain evidence="8 9">NBC_00319</strain>
    </source>
</reference>